<proteinExistence type="predicted"/>
<reference evidence="3 4" key="1">
    <citation type="submission" date="2024-09" db="EMBL/GenBank/DDBJ databases">
        <authorList>
            <person name="Sun Q."/>
            <person name="Mori K."/>
        </authorList>
    </citation>
    <scope>NUCLEOTIDE SEQUENCE [LARGE SCALE GENOMIC DNA]</scope>
    <source>
        <strain evidence="3 4">JCM 13503</strain>
    </source>
</reference>
<accession>A0ABV6B228</accession>
<dbReference type="Pfam" id="PF13276">
    <property type="entry name" value="HTH_21"/>
    <property type="match status" value="1"/>
</dbReference>
<dbReference type="InterPro" id="IPR025948">
    <property type="entry name" value="HTH-like_dom"/>
</dbReference>
<evidence type="ECO:0000313" key="4">
    <source>
        <dbReference type="Proteomes" id="UP001589733"/>
    </source>
</evidence>
<comment type="caution">
    <text evidence="3">The sequence shown here is derived from an EMBL/GenBank/DDBJ whole genome shotgun (WGS) entry which is preliminary data.</text>
</comment>
<feature type="compositionally biased region" description="Basic and acidic residues" evidence="1">
    <location>
        <begin position="84"/>
        <end position="93"/>
    </location>
</feature>
<feature type="domain" description="HTH-like" evidence="2">
    <location>
        <begin position="38"/>
        <end position="90"/>
    </location>
</feature>
<feature type="region of interest" description="Disordered" evidence="1">
    <location>
        <begin position="66"/>
        <end position="106"/>
    </location>
</feature>
<name>A0ABV6B228_9DEIO</name>
<keyword evidence="4" id="KW-1185">Reference proteome</keyword>
<sequence length="106" mass="12262">MRFRLIQAHRQEFRLDVPCAGRHEEWILRPREIHDTVLTAEIEQIHATSKGRYGVPRIHAELREQGWPCSRRRGARHQASAGLKGKDRKKDKGTTNSNHAHPLADD</sequence>
<organism evidence="3 4">
    <name type="scientific">Deinococcus oregonensis</name>
    <dbReference type="NCBI Taxonomy" id="1805970"/>
    <lineage>
        <taxon>Bacteria</taxon>
        <taxon>Thermotogati</taxon>
        <taxon>Deinococcota</taxon>
        <taxon>Deinococci</taxon>
        <taxon>Deinococcales</taxon>
        <taxon>Deinococcaceae</taxon>
        <taxon>Deinococcus</taxon>
    </lineage>
</organism>
<dbReference type="Proteomes" id="UP001589733">
    <property type="component" value="Unassembled WGS sequence"/>
</dbReference>
<evidence type="ECO:0000259" key="2">
    <source>
        <dbReference type="Pfam" id="PF13276"/>
    </source>
</evidence>
<dbReference type="RefSeq" id="WP_380011820.1">
    <property type="nucleotide sequence ID" value="NZ_JBHLYR010000045.1"/>
</dbReference>
<evidence type="ECO:0000313" key="3">
    <source>
        <dbReference type="EMBL" id="MFB9993292.1"/>
    </source>
</evidence>
<dbReference type="EMBL" id="JBHLYR010000045">
    <property type="protein sequence ID" value="MFB9993292.1"/>
    <property type="molecule type" value="Genomic_DNA"/>
</dbReference>
<evidence type="ECO:0000256" key="1">
    <source>
        <dbReference type="SAM" id="MobiDB-lite"/>
    </source>
</evidence>
<protein>
    <submittedName>
        <fullName evidence="3">IS3 family transposase</fullName>
    </submittedName>
</protein>
<gene>
    <name evidence="3" type="ORF">ACFFLM_15065</name>
</gene>